<dbReference type="SUPFAM" id="SSF52172">
    <property type="entry name" value="CheY-like"/>
    <property type="match status" value="1"/>
</dbReference>
<dbReference type="InterPro" id="IPR011006">
    <property type="entry name" value="CheY-like_superfamily"/>
</dbReference>
<keyword evidence="6" id="KW-0597">Phosphoprotein</keyword>
<feature type="modified residue" description="4-aspartylphosphate" evidence="6">
    <location>
        <position position="55"/>
    </location>
</feature>
<keyword evidence="2" id="KW-0805">Transcription regulation</keyword>
<dbReference type="PANTHER" id="PTHR43280:SF10">
    <property type="entry name" value="REGULATORY PROTEIN POCR"/>
    <property type="match status" value="1"/>
</dbReference>
<dbReference type="Pfam" id="PF00072">
    <property type="entry name" value="Response_reg"/>
    <property type="match status" value="1"/>
</dbReference>
<keyword evidence="4" id="KW-0804">Transcription</keyword>
<dbReference type="InterPro" id="IPR018062">
    <property type="entry name" value="HTH_AraC-typ_CS"/>
</dbReference>
<protein>
    <recommendedName>
        <fullName evidence="1">Stage 0 sporulation protein A homolog</fullName>
    </recommendedName>
</protein>
<comment type="function">
    <text evidence="5">May play the central regulatory role in sporulation. It may be an element of the effector pathway responsible for the activation of sporulation genes in response to nutritional stress. Spo0A may act in concert with spo0H (a sigma factor) to control the expression of some genes that are critical to the sporulation process.</text>
</comment>
<dbReference type="Gene3D" id="3.40.50.2300">
    <property type="match status" value="1"/>
</dbReference>
<accession>A0A9D2TAQ5</accession>
<dbReference type="PROSITE" id="PS00041">
    <property type="entry name" value="HTH_ARAC_FAMILY_1"/>
    <property type="match status" value="1"/>
</dbReference>
<comment type="caution">
    <text evidence="9">The sequence shown here is derived from an EMBL/GenBank/DDBJ whole genome shotgun (WGS) entry which is preliminary data.</text>
</comment>
<evidence type="ECO:0000259" key="8">
    <source>
        <dbReference type="PROSITE" id="PS50110"/>
    </source>
</evidence>
<evidence type="ECO:0000256" key="6">
    <source>
        <dbReference type="PROSITE-ProRule" id="PRU00169"/>
    </source>
</evidence>
<feature type="domain" description="HTH araC/xylS-type" evidence="7">
    <location>
        <begin position="436"/>
        <end position="534"/>
    </location>
</feature>
<dbReference type="GO" id="GO:0003700">
    <property type="term" value="F:DNA-binding transcription factor activity"/>
    <property type="evidence" value="ECO:0007669"/>
    <property type="project" value="InterPro"/>
</dbReference>
<evidence type="ECO:0000256" key="2">
    <source>
        <dbReference type="ARBA" id="ARBA00023015"/>
    </source>
</evidence>
<dbReference type="SMART" id="SM00342">
    <property type="entry name" value="HTH_ARAC"/>
    <property type="match status" value="1"/>
</dbReference>
<evidence type="ECO:0000256" key="1">
    <source>
        <dbReference type="ARBA" id="ARBA00018672"/>
    </source>
</evidence>
<dbReference type="PROSITE" id="PS01124">
    <property type="entry name" value="HTH_ARAC_FAMILY_2"/>
    <property type="match status" value="1"/>
</dbReference>
<dbReference type="PANTHER" id="PTHR43280">
    <property type="entry name" value="ARAC-FAMILY TRANSCRIPTIONAL REGULATOR"/>
    <property type="match status" value="1"/>
</dbReference>
<evidence type="ECO:0000256" key="3">
    <source>
        <dbReference type="ARBA" id="ARBA00023125"/>
    </source>
</evidence>
<dbReference type="PROSITE" id="PS50110">
    <property type="entry name" value="RESPONSE_REGULATORY"/>
    <property type="match status" value="1"/>
</dbReference>
<dbReference type="CDD" id="cd17536">
    <property type="entry name" value="REC_YesN-like"/>
    <property type="match status" value="1"/>
</dbReference>
<dbReference type="InterPro" id="IPR001789">
    <property type="entry name" value="Sig_transdc_resp-reg_receiver"/>
</dbReference>
<dbReference type="AlphaFoldDB" id="A0A9D2TAQ5"/>
<reference evidence="9" key="1">
    <citation type="journal article" date="2021" name="PeerJ">
        <title>Extensive microbial diversity within the chicken gut microbiome revealed by metagenomics and culture.</title>
        <authorList>
            <person name="Gilroy R."/>
            <person name="Ravi A."/>
            <person name="Getino M."/>
            <person name="Pursley I."/>
            <person name="Horton D.L."/>
            <person name="Alikhan N.F."/>
            <person name="Baker D."/>
            <person name="Gharbi K."/>
            <person name="Hall N."/>
            <person name="Watson M."/>
            <person name="Adriaenssens E.M."/>
            <person name="Foster-Nyarko E."/>
            <person name="Jarju S."/>
            <person name="Secka A."/>
            <person name="Antonio M."/>
            <person name="Oren A."/>
            <person name="Chaudhuri R.R."/>
            <person name="La Ragione R."/>
            <person name="Hildebrand F."/>
            <person name="Pallen M.J."/>
        </authorList>
    </citation>
    <scope>NUCLEOTIDE SEQUENCE</scope>
    <source>
        <strain evidence="9">ChiBcec2-3848</strain>
    </source>
</reference>
<dbReference type="SMART" id="SM00448">
    <property type="entry name" value="REC"/>
    <property type="match status" value="1"/>
</dbReference>
<sequence>MIKILIADDEPLVQIGLRSMISWSSLGAEICGTASNGDAAWEMIREHHPDIVITDIQMPCSSGLELGKRCMDELGRLPVFIILTSFEDFEYAREAMSFCAVDYLVKIDLSPDSLTEAVTKAIEQVNLIKQQDPDFQDSRQSLLLFQERFYIRLLNNLFESREQFLHQREEFQIHLDAAGYAAAMMRYIPNAPGMSASEDMGISLRTYNQTVQMFQELLSRYIPCHIVALDTHYLAVIFFLKEEHIADWKKVVSDALESTFQMLRNYYNADFQTSVGSLVNDSLELCSSYSDARQLLSYLSDAQPLLFYDETPDANTLRNIFSLSLFRDDISQAFQELDEHALRNTLDPIIALLAQDHMHFSQALDAAGSILHFSMTLLADGAELVSDIFRNEPDSYHSLYRIKSASGIITWLTRLEEGLCRAFQEKKKGHQHSLAVLCCQYIREHIHERIYLQDIADTFAISPNYLSQLFKKYMHVGISEYITTQKIDESKKLLKETNLKVYEISDHLGFESSFYFSKVFKKITGMSPKDYRNLL</sequence>
<dbReference type="Gene3D" id="1.10.10.60">
    <property type="entry name" value="Homeodomain-like"/>
    <property type="match status" value="2"/>
</dbReference>
<dbReference type="InterPro" id="IPR018060">
    <property type="entry name" value="HTH_AraC"/>
</dbReference>
<dbReference type="EMBL" id="DWVZ01000011">
    <property type="protein sequence ID" value="HJC62171.1"/>
    <property type="molecule type" value="Genomic_DNA"/>
</dbReference>
<dbReference type="InterPro" id="IPR020449">
    <property type="entry name" value="Tscrpt_reg_AraC-type_HTH"/>
</dbReference>
<evidence type="ECO:0000256" key="4">
    <source>
        <dbReference type="ARBA" id="ARBA00023163"/>
    </source>
</evidence>
<feature type="domain" description="Response regulatory" evidence="8">
    <location>
        <begin position="3"/>
        <end position="122"/>
    </location>
</feature>
<dbReference type="SUPFAM" id="SSF46689">
    <property type="entry name" value="Homeodomain-like"/>
    <property type="match status" value="2"/>
</dbReference>
<evidence type="ECO:0000256" key="5">
    <source>
        <dbReference type="ARBA" id="ARBA00024867"/>
    </source>
</evidence>
<dbReference type="GO" id="GO:0000160">
    <property type="term" value="P:phosphorelay signal transduction system"/>
    <property type="evidence" value="ECO:0007669"/>
    <property type="project" value="InterPro"/>
</dbReference>
<name>A0A9D2TAQ5_9FIRM</name>
<dbReference type="PRINTS" id="PR00032">
    <property type="entry name" value="HTHARAC"/>
</dbReference>
<keyword evidence="3" id="KW-0238">DNA-binding</keyword>
<evidence type="ECO:0000313" key="9">
    <source>
        <dbReference type="EMBL" id="HJC62171.1"/>
    </source>
</evidence>
<organism evidence="9 10">
    <name type="scientific">Candidatus Blautia merdavium</name>
    <dbReference type="NCBI Taxonomy" id="2838494"/>
    <lineage>
        <taxon>Bacteria</taxon>
        <taxon>Bacillati</taxon>
        <taxon>Bacillota</taxon>
        <taxon>Clostridia</taxon>
        <taxon>Lachnospirales</taxon>
        <taxon>Lachnospiraceae</taxon>
        <taxon>Blautia</taxon>
    </lineage>
</organism>
<evidence type="ECO:0000313" key="10">
    <source>
        <dbReference type="Proteomes" id="UP000823886"/>
    </source>
</evidence>
<gene>
    <name evidence="9" type="ORF">H9753_00940</name>
</gene>
<proteinExistence type="predicted"/>
<dbReference type="Proteomes" id="UP000823886">
    <property type="component" value="Unassembled WGS sequence"/>
</dbReference>
<reference evidence="9" key="2">
    <citation type="submission" date="2021-04" db="EMBL/GenBank/DDBJ databases">
        <authorList>
            <person name="Gilroy R."/>
        </authorList>
    </citation>
    <scope>NUCLEOTIDE SEQUENCE</scope>
    <source>
        <strain evidence="9">ChiBcec2-3848</strain>
    </source>
</reference>
<dbReference type="GO" id="GO:0043565">
    <property type="term" value="F:sequence-specific DNA binding"/>
    <property type="evidence" value="ECO:0007669"/>
    <property type="project" value="InterPro"/>
</dbReference>
<dbReference type="InterPro" id="IPR009057">
    <property type="entry name" value="Homeodomain-like_sf"/>
</dbReference>
<dbReference type="Pfam" id="PF12833">
    <property type="entry name" value="HTH_18"/>
    <property type="match status" value="1"/>
</dbReference>
<evidence type="ECO:0000259" key="7">
    <source>
        <dbReference type="PROSITE" id="PS01124"/>
    </source>
</evidence>